<gene>
    <name evidence="3" type="ORF">SARC_14861</name>
</gene>
<keyword evidence="4" id="KW-1185">Reference proteome</keyword>
<accession>A0A0L0F7Q7</accession>
<feature type="transmembrane region" description="Helical" evidence="2">
    <location>
        <begin position="38"/>
        <end position="57"/>
    </location>
</feature>
<sequence length="406" mass="46154">MFAESYGLIILGAALLARLRVMYLVFRKGDFDVQYKKVVLRVVFCAVLPSLCVFMIYLPEKYFFIAGLILRLLLVSVILETIYYCVRLRKTKYLRDQYVGLLTTCGISIVSILYLAIILPNLNSSVRVIDHFNAIMVVVWVFNVELIGPSVYQTFVAHLHRNNHINYDNVSLSLVINKRSKRTGLQTVLDDDRLYPTLLKIAQERYCEENVLFLHDGKLLYNSLKMYQTEADAQKQACEATPVSTDDNQSPARKIELVRTTIHDCSRSETCKKQEENVRVSTRDTHSTVDESPGDTGVVSDHCTPRLVTELYQFLDKYVMRSAPTPVNLASSQISVLRQARSFDRLSRNDADNIMNVLVLSLADVEILFESSGVLAKFERTSAITGICAEREAVIRLGIETREELQ</sequence>
<dbReference type="Proteomes" id="UP000054560">
    <property type="component" value="Unassembled WGS sequence"/>
</dbReference>
<proteinExistence type="predicted"/>
<evidence type="ECO:0000313" key="4">
    <source>
        <dbReference type="Proteomes" id="UP000054560"/>
    </source>
</evidence>
<organism evidence="3 4">
    <name type="scientific">Sphaeroforma arctica JP610</name>
    <dbReference type="NCBI Taxonomy" id="667725"/>
    <lineage>
        <taxon>Eukaryota</taxon>
        <taxon>Ichthyosporea</taxon>
        <taxon>Ichthyophonida</taxon>
        <taxon>Sphaeroforma</taxon>
    </lineage>
</organism>
<evidence type="ECO:0000256" key="1">
    <source>
        <dbReference type="SAM" id="MobiDB-lite"/>
    </source>
</evidence>
<feature type="region of interest" description="Disordered" evidence="1">
    <location>
        <begin position="276"/>
        <end position="300"/>
    </location>
</feature>
<keyword evidence="2" id="KW-0472">Membrane</keyword>
<evidence type="ECO:0000256" key="2">
    <source>
        <dbReference type="SAM" id="Phobius"/>
    </source>
</evidence>
<feature type="transmembrane region" description="Helical" evidence="2">
    <location>
        <begin position="131"/>
        <end position="152"/>
    </location>
</feature>
<keyword evidence="2" id="KW-0812">Transmembrane</keyword>
<feature type="transmembrane region" description="Helical" evidence="2">
    <location>
        <begin position="6"/>
        <end position="26"/>
    </location>
</feature>
<dbReference type="GeneID" id="25915365"/>
<protein>
    <recommendedName>
        <fullName evidence="5">RGS domain-containing protein</fullName>
    </recommendedName>
</protein>
<evidence type="ECO:0008006" key="5">
    <source>
        <dbReference type="Google" id="ProtNLM"/>
    </source>
</evidence>
<evidence type="ECO:0000313" key="3">
    <source>
        <dbReference type="EMBL" id="KNC72581.1"/>
    </source>
</evidence>
<reference evidence="3 4" key="1">
    <citation type="submission" date="2011-02" db="EMBL/GenBank/DDBJ databases">
        <title>The Genome Sequence of Sphaeroforma arctica JP610.</title>
        <authorList>
            <consortium name="The Broad Institute Genome Sequencing Platform"/>
            <person name="Russ C."/>
            <person name="Cuomo C."/>
            <person name="Young S.K."/>
            <person name="Zeng Q."/>
            <person name="Gargeya S."/>
            <person name="Alvarado L."/>
            <person name="Berlin A."/>
            <person name="Chapman S.B."/>
            <person name="Chen Z."/>
            <person name="Freedman E."/>
            <person name="Gellesch M."/>
            <person name="Goldberg J."/>
            <person name="Griggs A."/>
            <person name="Gujja S."/>
            <person name="Heilman E."/>
            <person name="Heiman D."/>
            <person name="Howarth C."/>
            <person name="Mehta T."/>
            <person name="Neiman D."/>
            <person name="Pearson M."/>
            <person name="Roberts A."/>
            <person name="Saif S."/>
            <person name="Shea T."/>
            <person name="Shenoy N."/>
            <person name="Sisk P."/>
            <person name="Stolte C."/>
            <person name="Sykes S."/>
            <person name="White J."/>
            <person name="Yandava C."/>
            <person name="Burger G."/>
            <person name="Gray M.W."/>
            <person name="Holland P.W.H."/>
            <person name="King N."/>
            <person name="Lang F.B.F."/>
            <person name="Roger A.J."/>
            <person name="Ruiz-Trillo I."/>
            <person name="Haas B."/>
            <person name="Nusbaum C."/>
            <person name="Birren B."/>
        </authorList>
    </citation>
    <scope>NUCLEOTIDE SEQUENCE [LARGE SCALE GENOMIC DNA]</scope>
    <source>
        <strain evidence="3 4">JP610</strain>
    </source>
</reference>
<keyword evidence="2" id="KW-1133">Transmembrane helix</keyword>
<dbReference type="EMBL" id="KQ246805">
    <property type="protein sequence ID" value="KNC72581.1"/>
    <property type="molecule type" value="Genomic_DNA"/>
</dbReference>
<dbReference type="AlphaFoldDB" id="A0A0L0F7Q7"/>
<feature type="transmembrane region" description="Helical" evidence="2">
    <location>
        <begin position="63"/>
        <end position="86"/>
    </location>
</feature>
<dbReference type="RefSeq" id="XP_014146483.1">
    <property type="nucleotide sequence ID" value="XM_014291008.1"/>
</dbReference>
<feature type="compositionally biased region" description="Basic and acidic residues" evidence="1">
    <location>
        <begin position="276"/>
        <end position="289"/>
    </location>
</feature>
<feature type="transmembrane region" description="Helical" evidence="2">
    <location>
        <begin position="98"/>
        <end position="119"/>
    </location>
</feature>
<name>A0A0L0F7Q7_9EUKA</name>